<dbReference type="AlphaFoldDB" id="A0A2N0Z4E4"/>
<dbReference type="EMBL" id="PISE01000014">
    <property type="protein sequence ID" value="PKG24382.1"/>
    <property type="molecule type" value="Genomic_DNA"/>
</dbReference>
<proteinExistence type="predicted"/>
<evidence type="ECO:0000313" key="2">
    <source>
        <dbReference type="Proteomes" id="UP000233375"/>
    </source>
</evidence>
<comment type="caution">
    <text evidence="1">The sequence shown here is derived from an EMBL/GenBank/DDBJ whole genome shotgun (WGS) entry which is preliminary data.</text>
</comment>
<evidence type="ECO:0000313" key="1">
    <source>
        <dbReference type="EMBL" id="PKG24382.1"/>
    </source>
</evidence>
<dbReference type="Proteomes" id="UP000233375">
    <property type="component" value="Unassembled WGS sequence"/>
</dbReference>
<reference evidence="1 2" key="1">
    <citation type="journal article" date="2003" name="Int. J. Syst. Evol. Microbiol.">
        <title>Bacillus nealsonii sp. nov., isolated from a spacecraft-assembly facility, whose spores are gamma-radiation resistant.</title>
        <authorList>
            <person name="Venkateswaran K."/>
            <person name="Kempf M."/>
            <person name="Chen F."/>
            <person name="Satomi M."/>
            <person name="Nicholson W."/>
            <person name="Kern R."/>
        </authorList>
    </citation>
    <scope>NUCLEOTIDE SEQUENCE [LARGE SCALE GENOMIC DNA]</scope>
    <source>
        <strain evidence="1 2">FO-92</strain>
    </source>
</reference>
<sequence>MAVIHLDTLNNFMNISLEPCCNSITIQLKTSFFDGDEILIVDKSNTAIVGVATLKKDGKTLSLKHRHKDFELVLPLENLKFMAVVNMSSMNPYI</sequence>
<name>A0A2N0Z4E4_9BACI</name>
<accession>A0A2N0Z4E4</accession>
<gene>
    <name evidence="1" type="ORF">CWS01_07155</name>
</gene>
<keyword evidence="2" id="KW-1185">Reference proteome</keyword>
<dbReference type="RefSeq" id="WP_101176506.1">
    <property type="nucleotide sequence ID" value="NZ_PISE01000014.1"/>
</dbReference>
<organism evidence="1 2">
    <name type="scientific">Niallia nealsonii</name>
    <dbReference type="NCBI Taxonomy" id="115979"/>
    <lineage>
        <taxon>Bacteria</taxon>
        <taxon>Bacillati</taxon>
        <taxon>Bacillota</taxon>
        <taxon>Bacilli</taxon>
        <taxon>Bacillales</taxon>
        <taxon>Bacillaceae</taxon>
        <taxon>Niallia</taxon>
    </lineage>
</organism>
<protein>
    <submittedName>
        <fullName evidence="1">Uncharacterized protein</fullName>
    </submittedName>
</protein>